<dbReference type="RefSeq" id="WP_135188947.1">
    <property type="nucleotide sequence ID" value="NZ_SPUM01000038.1"/>
</dbReference>
<dbReference type="OrthoDB" id="5797329at2"/>
<dbReference type="InterPro" id="IPR039251">
    <property type="entry name" value="OXLD1"/>
</dbReference>
<organism evidence="3 4">
    <name type="scientific">Massilia horti</name>
    <dbReference type="NCBI Taxonomy" id="2562153"/>
    <lineage>
        <taxon>Bacteria</taxon>
        <taxon>Pseudomonadati</taxon>
        <taxon>Pseudomonadota</taxon>
        <taxon>Betaproteobacteria</taxon>
        <taxon>Burkholderiales</taxon>
        <taxon>Oxalobacteraceae</taxon>
        <taxon>Telluria group</taxon>
        <taxon>Massilia</taxon>
    </lineage>
</organism>
<evidence type="ECO:0000256" key="1">
    <source>
        <dbReference type="SAM" id="MobiDB-lite"/>
    </source>
</evidence>
<sequence>MSTSATPTPSDPRPQPPAEPAPEDCCRSGCMPCVFDLYSEALERYEQALAGWLARHLDAHST</sequence>
<keyword evidence="4" id="KW-1185">Reference proteome</keyword>
<dbReference type="AlphaFoldDB" id="A0A4Y9T215"/>
<evidence type="ECO:0000313" key="4">
    <source>
        <dbReference type="Proteomes" id="UP000297258"/>
    </source>
</evidence>
<evidence type="ECO:0000259" key="2">
    <source>
        <dbReference type="Pfam" id="PF09791"/>
    </source>
</evidence>
<feature type="compositionally biased region" description="Pro residues" evidence="1">
    <location>
        <begin position="9"/>
        <end position="20"/>
    </location>
</feature>
<dbReference type="Proteomes" id="UP000297258">
    <property type="component" value="Unassembled WGS sequence"/>
</dbReference>
<feature type="domain" description="Oxidoreductase-like" evidence="2">
    <location>
        <begin position="13"/>
        <end position="50"/>
    </location>
</feature>
<proteinExistence type="predicted"/>
<comment type="caution">
    <text evidence="3">The sequence shown here is derived from an EMBL/GenBank/DDBJ whole genome shotgun (WGS) entry which is preliminary data.</text>
</comment>
<reference evidence="3 4" key="1">
    <citation type="submission" date="2019-03" db="EMBL/GenBank/DDBJ databases">
        <title>Draft genome of Massilia hortus sp. nov., a novel bacterial species of the Oxalobacteraceae family.</title>
        <authorList>
            <person name="Peta V."/>
            <person name="Raths R."/>
            <person name="Bucking H."/>
        </authorList>
    </citation>
    <scope>NUCLEOTIDE SEQUENCE [LARGE SCALE GENOMIC DNA]</scope>
    <source>
        <strain evidence="3 4">ONC3</strain>
    </source>
</reference>
<dbReference type="Pfam" id="PF09791">
    <property type="entry name" value="Oxidored-like"/>
    <property type="match status" value="1"/>
</dbReference>
<accession>A0A4Y9T215</accession>
<dbReference type="EMBL" id="SPUM01000038">
    <property type="protein sequence ID" value="TFW33648.1"/>
    <property type="molecule type" value="Genomic_DNA"/>
</dbReference>
<name>A0A4Y9T215_9BURK</name>
<dbReference type="InterPro" id="IPR019180">
    <property type="entry name" value="Oxidoreductase-like_N"/>
</dbReference>
<protein>
    <recommendedName>
        <fullName evidence="2">Oxidoreductase-like domain-containing protein</fullName>
    </recommendedName>
</protein>
<dbReference type="PANTHER" id="PTHR21193:SF3">
    <property type="entry name" value="OXIDOREDUCTASE-LIKE DOMAIN-CONTAINING PROTEIN 1"/>
    <property type="match status" value="1"/>
</dbReference>
<dbReference type="PANTHER" id="PTHR21193">
    <property type="entry name" value="OXIDOREDUCTASE-LIKE DOMAIN-CONTAINING PROTEIN 1"/>
    <property type="match status" value="1"/>
</dbReference>
<feature type="region of interest" description="Disordered" evidence="1">
    <location>
        <begin position="1"/>
        <end position="23"/>
    </location>
</feature>
<gene>
    <name evidence="3" type="ORF">E4O92_06550</name>
</gene>
<evidence type="ECO:0000313" key="3">
    <source>
        <dbReference type="EMBL" id="TFW33648.1"/>
    </source>
</evidence>